<name>A0A6A4I7Z0_9AGAR</name>
<dbReference type="OrthoDB" id="3034515at2759"/>
<dbReference type="AlphaFoldDB" id="A0A6A4I7Z0"/>
<evidence type="ECO:0000313" key="2">
    <source>
        <dbReference type="Proteomes" id="UP000799118"/>
    </source>
</evidence>
<dbReference type="Proteomes" id="UP000799118">
    <property type="component" value="Unassembled WGS sequence"/>
</dbReference>
<gene>
    <name evidence="1" type="ORF">BT96DRAFT_935181</name>
</gene>
<sequence>HCAVKLKYTLGAVIYFGGNHFSARVVLGDYTWAYDGRVSNGRFFAPQTISATNFESLESRAAHIYIYYFTPLHSPRYRSSLSLGVNSNGYFADRESSTTPSTGGGVVDDGSGSADFDDPFDAINQLVDARLQVYSPLGLSIVHFRDLATPLSPADEVLHVVREVAAKGRNSGLWVTKANGEVATSSFVARIDDTGNKVGPIGDLDPYQNRVDPRDLRRVKARISLCSLDIPYGAFMGRHNALISEAKQRKQKIRANEWRNFSFNWTWIVYPKYQEGTGPPGKVVACMKNTTDWS</sequence>
<protein>
    <submittedName>
        <fullName evidence="1">Uncharacterized protein</fullName>
    </submittedName>
</protein>
<accession>A0A6A4I7Z0</accession>
<organism evidence="1 2">
    <name type="scientific">Gymnopus androsaceus JB14</name>
    <dbReference type="NCBI Taxonomy" id="1447944"/>
    <lineage>
        <taxon>Eukaryota</taxon>
        <taxon>Fungi</taxon>
        <taxon>Dikarya</taxon>
        <taxon>Basidiomycota</taxon>
        <taxon>Agaricomycotina</taxon>
        <taxon>Agaricomycetes</taxon>
        <taxon>Agaricomycetidae</taxon>
        <taxon>Agaricales</taxon>
        <taxon>Marasmiineae</taxon>
        <taxon>Omphalotaceae</taxon>
        <taxon>Gymnopus</taxon>
    </lineage>
</organism>
<reference evidence="1" key="1">
    <citation type="journal article" date="2019" name="Environ. Microbiol.">
        <title>Fungal ecological strategies reflected in gene transcription - a case study of two litter decomposers.</title>
        <authorList>
            <person name="Barbi F."/>
            <person name="Kohler A."/>
            <person name="Barry K."/>
            <person name="Baskaran P."/>
            <person name="Daum C."/>
            <person name="Fauchery L."/>
            <person name="Ihrmark K."/>
            <person name="Kuo A."/>
            <person name="LaButti K."/>
            <person name="Lipzen A."/>
            <person name="Morin E."/>
            <person name="Grigoriev I.V."/>
            <person name="Henrissat B."/>
            <person name="Lindahl B."/>
            <person name="Martin F."/>
        </authorList>
    </citation>
    <scope>NUCLEOTIDE SEQUENCE</scope>
    <source>
        <strain evidence="1">JB14</strain>
    </source>
</reference>
<feature type="non-terminal residue" evidence="1">
    <location>
        <position position="1"/>
    </location>
</feature>
<evidence type="ECO:0000313" key="1">
    <source>
        <dbReference type="EMBL" id="KAE9404924.1"/>
    </source>
</evidence>
<dbReference type="EMBL" id="ML769412">
    <property type="protein sequence ID" value="KAE9404924.1"/>
    <property type="molecule type" value="Genomic_DNA"/>
</dbReference>
<keyword evidence="2" id="KW-1185">Reference proteome</keyword>
<proteinExistence type="predicted"/>